<evidence type="ECO:0000313" key="1">
    <source>
        <dbReference type="EMBL" id="SOC42092.1"/>
    </source>
</evidence>
<dbReference type="RefSeq" id="WP_097140790.1">
    <property type="nucleotide sequence ID" value="NZ_OBQD01000009.1"/>
</dbReference>
<name>A0A285UJV3_9HYPH</name>
<protein>
    <submittedName>
        <fullName evidence="1">Uncharacterized protein</fullName>
    </submittedName>
</protein>
<accession>A0A285UJV3</accession>
<gene>
    <name evidence="1" type="ORF">SAMN05892877_109205</name>
</gene>
<dbReference type="OrthoDB" id="8420595at2"/>
<dbReference type="Proteomes" id="UP000219167">
    <property type="component" value="Unassembled WGS sequence"/>
</dbReference>
<evidence type="ECO:0000313" key="2">
    <source>
        <dbReference type="Proteomes" id="UP000219167"/>
    </source>
</evidence>
<keyword evidence="2" id="KW-1185">Reference proteome</keyword>
<sequence length="70" mass="8027">MTCPDLAREPASTRNPLPAPFDWWVRAIVDALMPSLGTRVPCLDLETMPDHLKRDIGLLDGRDRYRDESY</sequence>
<dbReference type="AlphaFoldDB" id="A0A285UJV3"/>
<reference evidence="1 2" key="1">
    <citation type="submission" date="2017-08" db="EMBL/GenBank/DDBJ databases">
        <authorList>
            <person name="de Groot N.N."/>
        </authorList>
    </citation>
    <scope>NUCLEOTIDE SEQUENCE [LARGE SCALE GENOMIC DNA]</scope>
    <source>
        <strain evidence="1 2">JC85</strain>
    </source>
</reference>
<proteinExistence type="predicted"/>
<organism evidence="1 2">
    <name type="scientific">Rhizobium subbaraonis</name>
    <dbReference type="NCBI Taxonomy" id="908946"/>
    <lineage>
        <taxon>Bacteria</taxon>
        <taxon>Pseudomonadati</taxon>
        <taxon>Pseudomonadota</taxon>
        <taxon>Alphaproteobacteria</taxon>
        <taxon>Hyphomicrobiales</taxon>
        <taxon>Rhizobiaceae</taxon>
        <taxon>Rhizobium/Agrobacterium group</taxon>
        <taxon>Rhizobium</taxon>
    </lineage>
</organism>
<dbReference type="EMBL" id="OBQD01000009">
    <property type="protein sequence ID" value="SOC42092.1"/>
    <property type="molecule type" value="Genomic_DNA"/>
</dbReference>